<accession>A0A2I1IG00</accession>
<keyword evidence="1" id="KW-0472">Membrane</keyword>
<feature type="transmembrane region" description="Helical" evidence="1">
    <location>
        <begin position="62"/>
        <end position="87"/>
    </location>
</feature>
<dbReference type="STRING" id="1176165.GCA_001584405_00025"/>
<dbReference type="AlphaFoldDB" id="A0A2I1IG00"/>
<proteinExistence type="predicted"/>
<evidence type="ECO:0000313" key="2">
    <source>
        <dbReference type="EMBL" id="PKY70051.1"/>
    </source>
</evidence>
<dbReference type="InterPro" id="IPR003425">
    <property type="entry name" value="CCB3/YggT"/>
</dbReference>
<dbReference type="GO" id="GO:0016020">
    <property type="term" value="C:membrane"/>
    <property type="evidence" value="ECO:0007669"/>
    <property type="project" value="InterPro"/>
</dbReference>
<name>A0A2I1IG00_9MICO</name>
<feature type="transmembrane region" description="Helical" evidence="1">
    <location>
        <begin position="6"/>
        <end position="23"/>
    </location>
</feature>
<dbReference type="Proteomes" id="UP000242755">
    <property type="component" value="Unassembled WGS sequence"/>
</dbReference>
<protein>
    <submittedName>
        <fullName evidence="2">YggT family protein</fullName>
    </submittedName>
</protein>
<reference evidence="2 3" key="1">
    <citation type="submission" date="2017-12" db="EMBL/GenBank/DDBJ databases">
        <title>Phylogenetic diversity of female urinary microbiome.</title>
        <authorList>
            <person name="Thomas-White K."/>
            <person name="Wolfe A.J."/>
        </authorList>
    </citation>
    <scope>NUCLEOTIDE SEQUENCE [LARGE SCALE GENOMIC DNA]</scope>
    <source>
        <strain evidence="2 3">UMB0426</strain>
    </source>
</reference>
<gene>
    <name evidence="2" type="ORF">CYJ40_07960</name>
</gene>
<keyword evidence="1" id="KW-0812">Transmembrane</keyword>
<keyword evidence="1" id="KW-1133">Transmembrane helix</keyword>
<dbReference type="EMBL" id="PKGO01000007">
    <property type="protein sequence ID" value="PKY70051.1"/>
    <property type="molecule type" value="Genomic_DNA"/>
</dbReference>
<evidence type="ECO:0000256" key="1">
    <source>
        <dbReference type="SAM" id="Phobius"/>
    </source>
</evidence>
<evidence type="ECO:0000313" key="3">
    <source>
        <dbReference type="Proteomes" id="UP000242755"/>
    </source>
</evidence>
<dbReference type="Pfam" id="PF02325">
    <property type="entry name" value="CCB3_YggT"/>
    <property type="match status" value="1"/>
</dbReference>
<sequence length="90" mass="10181">MLLNLYVYVLIARVIFDLIQVFSRDWRPQGFMLAVAEIIYTLTDPPVKAVRKVIPPLRLGGIALDLGFIIVFIAVQVLAGMLIRFGYTML</sequence>
<organism evidence="2 3">
    <name type="scientific">Brevibacterium ravenspurgense</name>
    <dbReference type="NCBI Taxonomy" id="479117"/>
    <lineage>
        <taxon>Bacteria</taxon>
        <taxon>Bacillati</taxon>
        <taxon>Actinomycetota</taxon>
        <taxon>Actinomycetes</taxon>
        <taxon>Micrococcales</taxon>
        <taxon>Brevibacteriaceae</taxon>
        <taxon>Brevibacterium</taxon>
    </lineage>
</organism>
<comment type="caution">
    <text evidence="2">The sequence shown here is derived from an EMBL/GenBank/DDBJ whole genome shotgun (WGS) entry which is preliminary data.</text>
</comment>